<dbReference type="Proteomes" id="UP001060085">
    <property type="component" value="Linkage Group LG04"/>
</dbReference>
<proteinExistence type="predicted"/>
<dbReference type="EMBL" id="CM044704">
    <property type="protein sequence ID" value="KAI5668751.1"/>
    <property type="molecule type" value="Genomic_DNA"/>
</dbReference>
<evidence type="ECO:0000313" key="2">
    <source>
        <dbReference type="Proteomes" id="UP001060085"/>
    </source>
</evidence>
<comment type="caution">
    <text evidence="1">The sequence shown here is derived from an EMBL/GenBank/DDBJ whole genome shotgun (WGS) entry which is preliminary data.</text>
</comment>
<reference evidence="2" key="1">
    <citation type="journal article" date="2023" name="Nat. Plants">
        <title>Single-cell RNA sequencing provides a high-resolution roadmap for understanding the multicellular compartmentation of specialized metabolism.</title>
        <authorList>
            <person name="Sun S."/>
            <person name="Shen X."/>
            <person name="Li Y."/>
            <person name="Li Y."/>
            <person name="Wang S."/>
            <person name="Li R."/>
            <person name="Zhang H."/>
            <person name="Shen G."/>
            <person name="Guo B."/>
            <person name="Wei J."/>
            <person name="Xu J."/>
            <person name="St-Pierre B."/>
            <person name="Chen S."/>
            <person name="Sun C."/>
        </authorList>
    </citation>
    <scope>NUCLEOTIDE SEQUENCE [LARGE SCALE GENOMIC DNA]</scope>
</reference>
<evidence type="ECO:0000313" key="1">
    <source>
        <dbReference type="EMBL" id="KAI5668751.1"/>
    </source>
</evidence>
<protein>
    <submittedName>
        <fullName evidence="1">Uncharacterized protein</fullName>
    </submittedName>
</protein>
<name>A0ACC0B7W9_CATRO</name>
<sequence length="88" mass="9820">MTRDAKATIEFMKGAITRARAKKMDGDLNIEDLEDGMEASKLFLVSIVQKKDINCTMGKHEKLVLLMGCVVELKDGAMASMEEILSRR</sequence>
<accession>A0ACC0B7W9</accession>
<gene>
    <name evidence="1" type="ORF">M9H77_18604</name>
</gene>
<organism evidence="1 2">
    <name type="scientific">Catharanthus roseus</name>
    <name type="common">Madagascar periwinkle</name>
    <name type="synonym">Vinca rosea</name>
    <dbReference type="NCBI Taxonomy" id="4058"/>
    <lineage>
        <taxon>Eukaryota</taxon>
        <taxon>Viridiplantae</taxon>
        <taxon>Streptophyta</taxon>
        <taxon>Embryophyta</taxon>
        <taxon>Tracheophyta</taxon>
        <taxon>Spermatophyta</taxon>
        <taxon>Magnoliopsida</taxon>
        <taxon>eudicotyledons</taxon>
        <taxon>Gunneridae</taxon>
        <taxon>Pentapetalae</taxon>
        <taxon>asterids</taxon>
        <taxon>lamiids</taxon>
        <taxon>Gentianales</taxon>
        <taxon>Apocynaceae</taxon>
        <taxon>Rauvolfioideae</taxon>
        <taxon>Vinceae</taxon>
        <taxon>Catharanthinae</taxon>
        <taxon>Catharanthus</taxon>
    </lineage>
</organism>
<keyword evidence="2" id="KW-1185">Reference proteome</keyword>